<dbReference type="Pfam" id="PF00293">
    <property type="entry name" value="NUDIX"/>
    <property type="match status" value="1"/>
</dbReference>
<dbReference type="InterPro" id="IPR003293">
    <property type="entry name" value="Nudix_hydrolase6-like"/>
</dbReference>
<dbReference type="InterPro" id="IPR015797">
    <property type="entry name" value="NUDIX_hydrolase-like_dom_sf"/>
</dbReference>
<evidence type="ECO:0000259" key="1">
    <source>
        <dbReference type="PROSITE" id="PS51462"/>
    </source>
</evidence>
<dbReference type="InterPro" id="IPR000086">
    <property type="entry name" value="NUDIX_hydrolase_dom"/>
</dbReference>
<dbReference type="GO" id="GO:0047631">
    <property type="term" value="F:ADP-ribose diphosphatase activity"/>
    <property type="evidence" value="ECO:0007669"/>
    <property type="project" value="TreeGrafter"/>
</dbReference>
<dbReference type="GO" id="GO:0035529">
    <property type="term" value="F:NADH pyrophosphatase activity"/>
    <property type="evidence" value="ECO:0007669"/>
    <property type="project" value="TreeGrafter"/>
</dbReference>
<proteinExistence type="predicted"/>
<reference evidence="2" key="1">
    <citation type="journal article" date="2019" name="MBio">
        <title>Virus Genomes from Deep Sea Sediments Expand the Ocean Megavirome and Support Independent Origins of Viral Gigantism.</title>
        <authorList>
            <person name="Backstrom D."/>
            <person name="Yutin N."/>
            <person name="Jorgensen S.L."/>
            <person name="Dharamshi J."/>
            <person name="Homa F."/>
            <person name="Zaremba-Niedwiedzka K."/>
            <person name="Spang A."/>
            <person name="Wolf Y.I."/>
            <person name="Koonin E.V."/>
            <person name="Ettema T.J."/>
        </authorList>
    </citation>
    <scope>NUCLEOTIDE SEQUENCE</scope>
</reference>
<organism evidence="2">
    <name type="scientific">Marseillevirus LCMAC101</name>
    <dbReference type="NCBI Taxonomy" id="2506602"/>
    <lineage>
        <taxon>Viruses</taxon>
        <taxon>Varidnaviria</taxon>
        <taxon>Bamfordvirae</taxon>
        <taxon>Nucleocytoviricota</taxon>
        <taxon>Megaviricetes</taxon>
        <taxon>Pimascovirales</taxon>
        <taxon>Pimascovirales incertae sedis</taxon>
        <taxon>Marseilleviridae</taxon>
    </lineage>
</organism>
<accession>A0A481YSM8</accession>
<evidence type="ECO:0000313" key="2">
    <source>
        <dbReference type="EMBL" id="QBK85484.1"/>
    </source>
</evidence>
<name>A0A481YSM8_9VIRU</name>
<dbReference type="PANTHER" id="PTHR13994:SF13">
    <property type="entry name" value="FI03680P"/>
    <property type="match status" value="1"/>
</dbReference>
<dbReference type="PROSITE" id="PS51462">
    <property type="entry name" value="NUDIX"/>
    <property type="match status" value="1"/>
</dbReference>
<sequence>MGDQKEGNYLRTLTEEIFDALGESPTEANEYVAKLQKNSRLTVLGNSQSIVCHINPRFGAFSIEFMEKLADIENPQTIGVVSAIIKEIGRQQSVKTVWLIFPMGCSTEVFSFMPGTIDDGVCEIFKDTQEKKWKMWWWTDPSPCSVPPPSTHNLGASGMLYDKKHNKVMLVKVKHRDNWCFPGGNFDARTDPTICHTGLREASEETGYDLSPDLVDQAELVAVLSFPTNQFAPAMNYVWCFRVDGLSEEKAKPCPNEVETALWVPFEELSKKSPGDVVCGHKIDQNIVSCMKNLGGGFKANKVKSWMTIIS</sequence>
<dbReference type="EMBL" id="MK500327">
    <property type="protein sequence ID" value="QBK85484.1"/>
    <property type="molecule type" value="Genomic_DNA"/>
</dbReference>
<dbReference type="GO" id="GO:0051287">
    <property type="term" value="F:NAD binding"/>
    <property type="evidence" value="ECO:0007669"/>
    <property type="project" value="TreeGrafter"/>
</dbReference>
<feature type="domain" description="Nudix hydrolase" evidence="1">
    <location>
        <begin position="151"/>
        <end position="292"/>
    </location>
</feature>
<protein>
    <submittedName>
        <fullName evidence="2">NUDIX domain protein</fullName>
    </submittedName>
</protein>
<gene>
    <name evidence="2" type="ORF">LCMAC101_00710</name>
</gene>
<dbReference type="Gene3D" id="3.90.79.10">
    <property type="entry name" value="Nucleoside Triphosphate Pyrophosphohydrolase"/>
    <property type="match status" value="1"/>
</dbReference>
<dbReference type="PANTHER" id="PTHR13994">
    <property type="entry name" value="NUDIX HYDROLASE RELATED"/>
    <property type="match status" value="1"/>
</dbReference>
<dbReference type="SUPFAM" id="SSF55811">
    <property type="entry name" value="Nudix"/>
    <property type="match status" value="1"/>
</dbReference>